<dbReference type="OrthoDB" id="9807744at2"/>
<dbReference type="KEGG" id="sbd:ATN00_08680"/>
<dbReference type="InterPro" id="IPR007349">
    <property type="entry name" value="DUF418"/>
</dbReference>
<dbReference type="RefSeq" id="WP_062063967.1">
    <property type="nucleotide sequence ID" value="NZ_CP013264.1"/>
</dbReference>
<dbReference type="EMBL" id="CP013264">
    <property type="protein sequence ID" value="ALR20369.1"/>
    <property type="molecule type" value="Genomic_DNA"/>
</dbReference>
<dbReference type="Proteomes" id="UP000056968">
    <property type="component" value="Chromosome"/>
</dbReference>
<feature type="transmembrane region" description="Helical" evidence="1">
    <location>
        <begin position="118"/>
        <end position="133"/>
    </location>
</feature>
<feature type="transmembrane region" description="Helical" evidence="1">
    <location>
        <begin position="12"/>
        <end position="32"/>
    </location>
</feature>
<feature type="transmembrane region" description="Helical" evidence="1">
    <location>
        <begin position="266"/>
        <end position="288"/>
    </location>
</feature>
<keyword evidence="1" id="KW-0812">Transmembrane</keyword>
<dbReference type="STRING" id="1332080.ATN00_08680"/>
<feature type="transmembrane region" description="Helical" evidence="1">
    <location>
        <begin position="52"/>
        <end position="81"/>
    </location>
</feature>
<dbReference type="PANTHER" id="PTHR30590:SF2">
    <property type="entry name" value="INNER MEMBRANE PROTEIN"/>
    <property type="match status" value="1"/>
</dbReference>
<dbReference type="PANTHER" id="PTHR30590">
    <property type="entry name" value="INNER MEMBRANE PROTEIN"/>
    <property type="match status" value="1"/>
</dbReference>
<gene>
    <name evidence="3" type="ORF">ATN00_08680</name>
</gene>
<dbReference type="AlphaFoldDB" id="A0A0S3EY91"/>
<accession>A0A0S3EY91</accession>
<evidence type="ECO:0000313" key="4">
    <source>
        <dbReference type="Proteomes" id="UP000056968"/>
    </source>
</evidence>
<evidence type="ECO:0000259" key="2">
    <source>
        <dbReference type="Pfam" id="PF04235"/>
    </source>
</evidence>
<protein>
    <recommendedName>
        <fullName evidence="2">DUF418 domain-containing protein</fullName>
    </recommendedName>
</protein>
<feature type="transmembrane region" description="Helical" evidence="1">
    <location>
        <begin position="366"/>
        <end position="387"/>
    </location>
</feature>
<feature type="domain" description="DUF418" evidence="2">
    <location>
        <begin position="246"/>
        <end position="405"/>
    </location>
</feature>
<dbReference type="InterPro" id="IPR052529">
    <property type="entry name" value="Bact_Transport_Assoc"/>
</dbReference>
<evidence type="ECO:0000256" key="1">
    <source>
        <dbReference type="SAM" id="Phobius"/>
    </source>
</evidence>
<name>A0A0S3EY91_9SPHN</name>
<keyword evidence="1" id="KW-1133">Transmembrane helix</keyword>
<evidence type="ECO:0000313" key="3">
    <source>
        <dbReference type="EMBL" id="ALR20369.1"/>
    </source>
</evidence>
<feature type="transmembrane region" description="Helical" evidence="1">
    <location>
        <begin position="223"/>
        <end position="245"/>
    </location>
</feature>
<feature type="transmembrane region" description="Helical" evidence="1">
    <location>
        <begin position="340"/>
        <end position="360"/>
    </location>
</feature>
<dbReference type="Pfam" id="PF04235">
    <property type="entry name" value="DUF418"/>
    <property type="match status" value="1"/>
</dbReference>
<feature type="transmembrane region" description="Helical" evidence="1">
    <location>
        <begin position="145"/>
        <end position="165"/>
    </location>
</feature>
<sequence>MTAPSSRLLSMDVLRGCAVMGILWMNITAFALPQPAYFNPAVSGPLSASDVAFWAVGFLFFDGKMRGLFALLFGASMLLLIDREEMAGRDGRRAQMVRAAWLFLFGLAHYLLLWWGDILMTYAIVGLVALLFIRHEPLSLVKWAFLFFLLHFLLCVAFLLSLYSWSHAASAPGTAADIRDGFTHFIAPYSDPRSAAVHAETATYRSGFVDIVRHHLAGYPGQWFWSFLFTALETLGFMLLGMAMLKGGFLTGRWSAEQYWRTARHCFLIGLPPMAALALWVVLSRFAALPALGSMMAWSFPFRIPLTVGWAALILWLLAGRGQSRITSAIAAAGRMAFSNYLGTSLVMTAIFYGWGLGLFGQVRPAALPLFVLGGWAVMLLWSPLWLKRFGSGPLEWLWRSLAKGRLQKIRKNI</sequence>
<keyword evidence="1" id="KW-0472">Membrane</keyword>
<feature type="transmembrane region" description="Helical" evidence="1">
    <location>
        <begin position="300"/>
        <end position="319"/>
    </location>
</feature>
<keyword evidence="4" id="KW-1185">Reference proteome</keyword>
<reference evidence="3 4" key="1">
    <citation type="submission" date="2015-11" db="EMBL/GenBank/DDBJ databases">
        <title>A Two-component Flavoprotein Monooxygenase System MeaXY Responsible for para-Hydroxylation of 2-Methyl-6-ethylaniline and 2,6-Diethylaniline in Sphingobium baderi DE-13.</title>
        <authorList>
            <person name="Cheng M."/>
            <person name="Meng Q."/>
            <person name="Yang Y."/>
            <person name="Chu C."/>
            <person name="Yan X."/>
            <person name="He J."/>
            <person name="Li S."/>
        </authorList>
    </citation>
    <scope>NUCLEOTIDE SEQUENCE [LARGE SCALE GENOMIC DNA]</scope>
    <source>
        <strain evidence="3 4">DE-13</strain>
    </source>
</reference>
<proteinExistence type="predicted"/>
<organism evidence="3 4">
    <name type="scientific">Sphingobium baderi</name>
    <dbReference type="NCBI Taxonomy" id="1332080"/>
    <lineage>
        <taxon>Bacteria</taxon>
        <taxon>Pseudomonadati</taxon>
        <taxon>Pseudomonadota</taxon>
        <taxon>Alphaproteobacteria</taxon>
        <taxon>Sphingomonadales</taxon>
        <taxon>Sphingomonadaceae</taxon>
        <taxon>Sphingobium</taxon>
    </lineage>
</organism>